<organism evidence="5 6">
    <name type="scientific">Vibrio parahaemolyticus</name>
    <dbReference type="NCBI Taxonomy" id="670"/>
    <lineage>
        <taxon>Bacteria</taxon>
        <taxon>Pseudomonadati</taxon>
        <taxon>Pseudomonadota</taxon>
        <taxon>Gammaproteobacteria</taxon>
        <taxon>Vibrionales</taxon>
        <taxon>Vibrionaceae</taxon>
        <taxon>Vibrio</taxon>
    </lineage>
</organism>
<feature type="non-terminal residue" evidence="5">
    <location>
        <position position="82"/>
    </location>
</feature>
<evidence type="ECO:0000256" key="2">
    <source>
        <dbReference type="ARBA" id="ARBA00022840"/>
    </source>
</evidence>
<comment type="caution">
    <text evidence="5">The sequence shown here is derived from an EMBL/GenBank/DDBJ whole genome shotgun (WGS) entry which is preliminary data.</text>
</comment>
<evidence type="ECO:0000259" key="4">
    <source>
        <dbReference type="Pfam" id="PF12848"/>
    </source>
</evidence>
<name>A0A7Y0XCS7_VIBPH</name>
<feature type="non-terminal residue" evidence="5">
    <location>
        <position position="1"/>
    </location>
</feature>
<feature type="domain" description="ABC-transporter extension" evidence="4">
    <location>
        <begin position="1"/>
        <end position="81"/>
    </location>
</feature>
<keyword evidence="2 5" id="KW-0067">ATP-binding</keyword>
<feature type="compositionally biased region" description="Basic residues" evidence="3">
    <location>
        <begin position="49"/>
        <end position="61"/>
    </location>
</feature>
<protein>
    <submittedName>
        <fullName evidence="5">ABC transporter ATP-binding protein</fullName>
    </submittedName>
</protein>
<evidence type="ECO:0000256" key="1">
    <source>
        <dbReference type="ARBA" id="ARBA00022741"/>
    </source>
</evidence>
<evidence type="ECO:0000256" key="3">
    <source>
        <dbReference type="SAM" id="MobiDB-lite"/>
    </source>
</evidence>
<reference evidence="5 6" key="1">
    <citation type="submission" date="2020-04" db="EMBL/GenBank/DDBJ databases">
        <title>Whole-genome sequencing of Vibrio spp. from China reveals different genetic environments of blaCTX-M-14 among diverse lineages.</title>
        <authorList>
            <person name="Zheng Z."/>
            <person name="Ye L."/>
            <person name="Chen S."/>
        </authorList>
    </citation>
    <scope>NUCLEOTIDE SEQUENCE [LARGE SCALE GENOMIC DNA]</scope>
    <source>
        <strain evidence="5 6">Vb0551</strain>
    </source>
</reference>
<dbReference type="GO" id="GO:0005524">
    <property type="term" value="F:ATP binding"/>
    <property type="evidence" value="ECO:0007669"/>
    <property type="project" value="UniProtKB-KW"/>
</dbReference>
<dbReference type="AlphaFoldDB" id="A0A7Y0XCS7"/>
<keyword evidence="1" id="KW-0547">Nucleotide-binding</keyword>
<feature type="compositionally biased region" description="Basic and acidic residues" evidence="3">
    <location>
        <begin position="62"/>
        <end position="82"/>
    </location>
</feature>
<dbReference type="Pfam" id="PF12848">
    <property type="entry name" value="ABC_tran_Xtn"/>
    <property type="match status" value="1"/>
</dbReference>
<feature type="region of interest" description="Disordered" evidence="3">
    <location>
        <begin position="43"/>
        <end position="82"/>
    </location>
</feature>
<gene>
    <name evidence="5" type="ORF">HKB16_14295</name>
</gene>
<dbReference type="Proteomes" id="UP000518904">
    <property type="component" value="Unassembled WGS sequence"/>
</dbReference>
<dbReference type="EMBL" id="JABCLB010001345">
    <property type="protein sequence ID" value="NMU84053.1"/>
    <property type="molecule type" value="Genomic_DNA"/>
</dbReference>
<dbReference type="InterPro" id="IPR032781">
    <property type="entry name" value="ABC_tran_Xtn"/>
</dbReference>
<accession>A0A7Y0XCS7</accession>
<evidence type="ECO:0000313" key="6">
    <source>
        <dbReference type="Proteomes" id="UP000518904"/>
    </source>
</evidence>
<sequence>EDGRLERYPGNYTRYAAEKAAREERLARKAKANAERRAQLERFIEKNRAKARKASQAKSKQKLLDRMEKLEPPRRSRREMRL</sequence>
<evidence type="ECO:0000313" key="5">
    <source>
        <dbReference type="EMBL" id="NMU84053.1"/>
    </source>
</evidence>
<proteinExistence type="predicted"/>